<organism evidence="2 3">
    <name type="scientific">Kingella oralis ATCC 51147</name>
    <dbReference type="NCBI Taxonomy" id="629741"/>
    <lineage>
        <taxon>Bacteria</taxon>
        <taxon>Pseudomonadati</taxon>
        <taxon>Pseudomonadota</taxon>
        <taxon>Betaproteobacteria</taxon>
        <taxon>Neisseriales</taxon>
        <taxon>Neisseriaceae</taxon>
        <taxon>Kingella</taxon>
    </lineage>
</organism>
<evidence type="ECO:0008006" key="4">
    <source>
        <dbReference type="Google" id="ProtNLM"/>
    </source>
</evidence>
<evidence type="ECO:0000313" key="2">
    <source>
        <dbReference type="EMBL" id="EEP66781.1"/>
    </source>
</evidence>
<dbReference type="RefSeq" id="WP_003799006.1">
    <property type="nucleotide sequence ID" value="NZ_GG665874.1"/>
</dbReference>
<evidence type="ECO:0000313" key="3">
    <source>
        <dbReference type="Proteomes" id="UP000003009"/>
    </source>
</evidence>
<comment type="caution">
    <text evidence="2">The sequence shown here is derived from an EMBL/GenBank/DDBJ whole genome shotgun (WGS) entry which is preliminary data.</text>
</comment>
<protein>
    <recommendedName>
        <fullName evidence="4">Transglycosylase SLT domain-containing protein</fullName>
    </recommendedName>
</protein>
<dbReference type="HOGENOM" id="CLU_2206502_0_0_4"/>
<accession>C4GN96</accession>
<keyword evidence="1" id="KW-0732">Signal</keyword>
<reference evidence="2" key="1">
    <citation type="submission" date="2009-04" db="EMBL/GenBank/DDBJ databases">
        <authorList>
            <person name="Weinstock G."/>
            <person name="Sodergren E."/>
            <person name="Clifton S."/>
            <person name="Fulton L."/>
            <person name="Fulton B."/>
            <person name="Courtney L."/>
            <person name="Fronick C."/>
            <person name="Harrison M."/>
            <person name="Strong C."/>
            <person name="Farmer C."/>
            <person name="Delahaunty K."/>
            <person name="Markovic C."/>
            <person name="Hall O."/>
            <person name="Minx P."/>
            <person name="Tomlinson C."/>
            <person name="Mitreva M."/>
            <person name="Nelson J."/>
            <person name="Hou S."/>
            <person name="Wollam A."/>
            <person name="Pepin K.H."/>
            <person name="Johnson M."/>
            <person name="Bhonagiri V."/>
            <person name="Nash W.E."/>
            <person name="Warren W."/>
            <person name="Chinwalla A."/>
            <person name="Mardis E.R."/>
            <person name="Wilson R.K."/>
        </authorList>
    </citation>
    <scope>NUCLEOTIDE SEQUENCE [LARGE SCALE GENOMIC DNA]</scope>
    <source>
        <strain evidence="2">ATCC 51147</strain>
    </source>
</reference>
<gene>
    <name evidence="2" type="ORF">GCWU000324_03185</name>
</gene>
<keyword evidence="3" id="KW-1185">Reference proteome</keyword>
<feature type="chain" id="PRO_5002938318" description="Transglycosylase SLT domain-containing protein" evidence="1">
    <location>
        <begin position="21"/>
        <end position="107"/>
    </location>
</feature>
<name>C4GN96_9NEIS</name>
<dbReference type="GeneID" id="84907398"/>
<dbReference type="EMBL" id="ACJW02000008">
    <property type="protein sequence ID" value="EEP66781.1"/>
    <property type="molecule type" value="Genomic_DNA"/>
</dbReference>
<evidence type="ECO:0000256" key="1">
    <source>
        <dbReference type="SAM" id="SignalP"/>
    </source>
</evidence>
<proteinExistence type="predicted"/>
<dbReference type="AlphaFoldDB" id="C4GN96"/>
<feature type="signal peptide" evidence="1">
    <location>
        <begin position="1"/>
        <end position="20"/>
    </location>
</feature>
<sequence length="107" mass="11900">MLKKTIALLLATALPFQTMAAQTPRSLKPAASSQRVSFNQLAEQCGSTVHPDTLQAVARVESKFNPFVIGGISNKFTAENLFFRKRILNKLYFVGFTHAVMTRQMPL</sequence>
<dbReference type="Proteomes" id="UP000003009">
    <property type="component" value="Unassembled WGS sequence"/>
</dbReference>